<dbReference type="PANTHER" id="PTHR30589">
    <property type="entry name" value="PROLIPOPROTEIN DIACYLGLYCERYL TRANSFERASE"/>
    <property type="match status" value="1"/>
</dbReference>
<gene>
    <name evidence="7" type="ORF">METZ01_LOCUS437020</name>
</gene>
<evidence type="ECO:0000256" key="2">
    <source>
        <dbReference type="ARBA" id="ARBA00022679"/>
    </source>
</evidence>
<evidence type="ECO:0000256" key="4">
    <source>
        <dbReference type="ARBA" id="ARBA00022989"/>
    </source>
</evidence>
<evidence type="ECO:0000256" key="3">
    <source>
        <dbReference type="ARBA" id="ARBA00022692"/>
    </source>
</evidence>
<protein>
    <recommendedName>
        <fullName evidence="8">Prolipoprotein diacylglyceryl transferase</fullName>
    </recommendedName>
</protein>
<dbReference type="PANTHER" id="PTHR30589:SF0">
    <property type="entry name" value="PHOSPHATIDYLGLYCEROL--PROLIPOPROTEIN DIACYLGLYCERYL TRANSFERASE"/>
    <property type="match status" value="1"/>
</dbReference>
<dbReference type="GO" id="GO:0008961">
    <property type="term" value="F:phosphatidylglycerol-prolipoprotein diacylglyceryl transferase activity"/>
    <property type="evidence" value="ECO:0007669"/>
    <property type="project" value="InterPro"/>
</dbReference>
<feature type="non-terminal residue" evidence="7">
    <location>
        <position position="155"/>
    </location>
</feature>
<dbReference type="PROSITE" id="PS01311">
    <property type="entry name" value="LGT"/>
    <property type="match status" value="1"/>
</dbReference>
<evidence type="ECO:0000256" key="5">
    <source>
        <dbReference type="ARBA" id="ARBA00023136"/>
    </source>
</evidence>
<name>A0A382YLJ5_9ZZZZ</name>
<keyword evidence="1" id="KW-1003">Cell membrane</keyword>
<feature type="transmembrane region" description="Helical" evidence="6">
    <location>
        <begin position="87"/>
        <end position="112"/>
    </location>
</feature>
<dbReference type="EMBL" id="UINC01176842">
    <property type="protein sequence ID" value="SVD84166.1"/>
    <property type="molecule type" value="Genomic_DNA"/>
</dbReference>
<keyword evidence="4 6" id="KW-1133">Transmembrane helix</keyword>
<dbReference type="InterPro" id="IPR001640">
    <property type="entry name" value="Lgt"/>
</dbReference>
<keyword evidence="2" id="KW-0808">Transferase</keyword>
<dbReference type="Pfam" id="PF01790">
    <property type="entry name" value="LGT"/>
    <property type="match status" value="1"/>
</dbReference>
<accession>A0A382YLJ5</accession>
<dbReference type="AlphaFoldDB" id="A0A382YLJ5"/>
<feature type="transmembrane region" description="Helical" evidence="6">
    <location>
        <begin position="52"/>
        <end position="75"/>
    </location>
</feature>
<dbReference type="GO" id="GO:0042158">
    <property type="term" value="P:lipoprotein biosynthetic process"/>
    <property type="evidence" value="ECO:0007669"/>
    <property type="project" value="InterPro"/>
</dbReference>
<evidence type="ECO:0000256" key="1">
    <source>
        <dbReference type="ARBA" id="ARBA00022475"/>
    </source>
</evidence>
<evidence type="ECO:0008006" key="8">
    <source>
        <dbReference type="Google" id="ProtNLM"/>
    </source>
</evidence>
<dbReference type="NCBIfam" id="TIGR00544">
    <property type="entry name" value="lgt"/>
    <property type="match status" value="1"/>
</dbReference>
<proteinExistence type="predicted"/>
<organism evidence="7">
    <name type="scientific">marine metagenome</name>
    <dbReference type="NCBI Taxonomy" id="408172"/>
    <lineage>
        <taxon>unclassified sequences</taxon>
        <taxon>metagenomes</taxon>
        <taxon>ecological metagenomes</taxon>
    </lineage>
</organism>
<sequence length="155" mass="17119">MTYPNIDPVAISIGPLAIHWYGLMYLVAFAAGGLLGRYQARQVPGEWRNNEVWDLVFYVAVGAVLGGRLGYVVFYNAGYYLTHPLEILWVWTGGMSFHGGLIGVVAAVMFFARRSERSFFEVADFLAPLCAPGLLAGRVGNFINQELWGRVSDVP</sequence>
<keyword evidence="5 6" id="KW-0472">Membrane</keyword>
<evidence type="ECO:0000256" key="6">
    <source>
        <dbReference type="SAM" id="Phobius"/>
    </source>
</evidence>
<dbReference type="GO" id="GO:0005886">
    <property type="term" value="C:plasma membrane"/>
    <property type="evidence" value="ECO:0007669"/>
    <property type="project" value="InterPro"/>
</dbReference>
<reference evidence="7" key="1">
    <citation type="submission" date="2018-05" db="EMBL/GenBank/DDBJ databases">
        <authorList>
            <person name="Lanie J.A."/>
            <person name="Ng W.-L."/>
            <person name="Kazmierczak K.M."/>
            <person name="Andrzejewski T.M."/>
            <person name="Davidsen T.M."/>
            <person name="Wayne K.J."/>
            <person name="Tettelin H."/>
            <person name="Glass J.I."/>
            <person name="Rusch D."/>
            <person name="Podicherti R."/>
            <person name="Tsui H.-C.T."/>
            <person name="Winkler M.E."/>
        </authorList>
    </citation>
    <scope>NUCLEOTIDE SEQUENCE</scope>
</reference>
<keyword evidence="3 6" id="KW-0812">Transmembrane</keyword>
<feature type="transmembrane region" description="Helical" evidence="6">
    <location>
        <begin position="20"/>
        <end position="40"/>
    </location>
</feature>
<evidence type="ECO:0000313" key="7">
    <source>
        <dbReference type="EMBL" id="SVD84166.1"/>
    </source>
</evidence>